<dbReference type="AlphaFoldDB" id="A0A238D7E4"/>
<keyword evidence="3" id="KW-1185">Reference proteome</keyword>
<protein>
    <recommendedName>
        <fullName evidence="1">PIN domain-containing protein</fullName>
    </recommendedName>
</protein>
<dbReference type="RefSeq" id="WP_186436678.1">
    <property type="nucleotide sequence ID" value="NZ_LT592171.1"/>
</dbReference>
<evidence type="ECO:0000313" key="2">
    <source>
        <dbReference type="EMBL" id="SBP89227.1"/>
    </source>
</evidence>
<accession>A0A238D7E4</accession>
<reference evidence="2 3" key="1">
    <citation type="submission" date="2016-06" db="EMBL/GenBank/DDBJ databases">
        <authorList>
            <person name="Kjaerup R.B."/>
            <person name="Dalgaard T.S."/>
            <person name="Juul-Madsen H.R."/>
        </authorList>
    </citation>
    <scope>NUCLEOTIDE SEQUENCE [LARGE SCALE GENOMIC DNA]</scope>
    <source>
        <strain evidence="2 3">DSM 16361</strain>
    </source>
</reference>
<name>A0A238D7E4_THIDL</name>
<dbReference type="Proteomes" id="UP000214566">
    <property type="component" value="Unassembled WGS sequence"/>
</dbReference>
<feature type="domain" description="PIN" evidence="1">
    <location>
        <begin position="22"/>
        <end position="134"/>
    </location>
</feature>
<dbReference type="SUPFAM" id="SSF88723">
    <property type="entry name" value="PIN domain-like"/>
    <property type="match status" value="1"/>
</dbReference>
<proteinExistence type="predicted"/>
<dbReference type="InterPro" id="IPR029060">
    <property type="entry name" value="PIN-like_dom_sf"/>
</dbReference>
<dbReference type="InterPro" id="IPR002716">
    <property type="entry name" value="PIN_dom"/>
</dbReference>
<evidence type="ECO:0000259" key="1">
    <source>
        <dbReference type="Pfam" id="PF13470"/>
    </source>
</evidence>
<dbReference type="PANTHER" id="PTHR34610">
    <property type="entry name" value="SSL7007 PROTEIN"/>
    <property type="match status" value="1"/>
</dbReference>
<dbReference type="Pfam" id="PF13470">
    <property type="entry name" value="PIN_3"/>
    <property type="match status" value="1"/>
</dbReference>
<dbReference type="InterPro" id="IPR002850">
    <property type="entry name" value="PIN_toxin-like"/>
</dbReference>
<evidence type="ECO:0000313" key="3">
    <source>
        <dbReference type="Proteomes" id="UP000214566"/>
    </source>
</evidence>
<dbReference type="PANTHER" id="PTHR34610:SF3">
    <property type="entry name" value="SSL7007 PROTEIN"/>
    <property type="match status" value="1"/>
</dbReference>
<organism evidence="2 3">
    <name type="scientific">Thiomonas delicata</name>
    <name type="common">Thiomonas cuprina</name>
    <dbReference type="NCBI Taxonomy" id="364030"/>
    <lineage>
        <taxon>Bacteria</taxon>
        <taxon>Pseudomonadati</taxon>
        <taxon>Pseudomonadota</taxon>
        <taxon>Betaproteobacteria</taxon>
        <taxon>Burkholderiales</taxon>
        <taxon>Thiomonas</taxon>
    </lineage>
</organism>
<gene>
    <name evidence="2" type="ORF">THIARS_70847</name>
</gene>
<sequence length="163" mass="17566">MSEGSSGAGFALGRARSENRPRWVLDTNVVLDWLIFDDAAMRAPGASLQDGLARWIATAAMREEALEVAARAVFSKRGSANALCDRVAQGYARYAQHIASTAPSSLICADPDDQMFIDLALQQEAQWLLTRDKALLALASPALARGLRIARPQDIDIAAWLAA</sequence>
<dbReference type="EMBL" id="FLMQ01000056">
    <property type="protein sequence ID" value="SBP89227.1"/>
    <property type="molecule type" value="Genomic_DNA"/>
</dbReference>